<protein>
    <recommendedName>
        <fullName evidence="7">DUF2179 domain-containing protein</fullName>
    </recommendedName>
</protein>
<sequence length="308" mass="32979">MCNAHIENIENIRGGLVNRHIIHRGDIRDAMLIVVGSLIFAVGIDCFQVPNGLAAGGITGLATIIHAVGEQLHLEIPIGAQTLFANVFLLIPVIKSGGKRYLVRTIAGILCSSIALDLLAPWLPALGKNDLLLASIWGGVITGFGLGLVFRSGGNTGGTDIIAQLIARHSSFSVGTASIIIDAIVIVMSIPVFSLSNALYAVICMFITGRVLDFVIDGPSTTRVAYIISEKHERIANAIMYEMKRGCTEIQARGVWSGNRKPMLFVVLSRGEINYLKSIVESIDFEAVVVISEVHEAFGEGFSQLGVK</sequence>
<comment type="caution">
    <text evidence="8">The sequence shown here is derived from an EMBL/GenBank/DDBJ whole genome shotgun (WGS) entry which is preliminary data.</text>
</comment>
<evidence type="ECO:0000256" key="4">
    <source>
        <dbReference type="ARBA" id="ARBA00022989"/>
    </source>
</evidence>
<dbReference type="Pfam" id="PF10035">
    <property type="entry name" value="DUF2179"/>
    <property type="match status" value="1"/>
</dbReference>
<name>A0A133XVR1_9ACTN</name>
<keyword evidence="2" id="KW-1003">Cell membrane</keyword>
<dbReference type="InterPro" id="IPR015867">
    <property type="entry name" value="N-reg_PII/ATP_PRibTrfase_C"/>
</dbReference>
<dbReference type="InterPro" id="IPR051461">
    <property type="entry name" value="UPF0750_membrane"/>
</dbReference>
<evidence type="ECO:0000313" key="9">
    <source>
        <dbReference type="Proteomes" id="UP000070675"/>
    </source>
</evidence>
<evidence type="ECO:0000256" key="1">
    <source>
        <dbReference type="ARBA" id="ARBA00004651"/>
    </source>
</evidence>
<keyword evidence="4 6" id="KW-1133">Transmembrane helix</keyword>
<evidence type="ECO:0000256" key="6">
    <source>
        <dbReference type="SAM" id="Phobius"/>
    </source>
</evidence>
<feature type="domain" description="DUF2179" evidence="7">
    <location>
        <begin position="245"/>
        <end position="299"/>
    </location>
</feature>
<organism evidence="8 9">
    <name type="scientific">Atopobium deltae</name>
    <dbReference type="NCBI Taxonomy" id="1393034"/>
    <lineage>
        <taxon>Bacteria</taxon>
        <taxon>Bacillati</taxon>
        <taxon>Actinomycetota</taxon>
        <taxon>Coriobacteriia</taxon>
        <taxon>Coriobacteriales</taxon>
        <taxon>Atopobiaceae</taxon>
        <taxon>Atopobium</taxon>
    </lineage>
</organism>
<keyword evidence="3 6" id="KW-0812">Transmembrane</keyword>
<dbReference type="PATRIC" id="fig|1393034.3.peg.631"/>
<comment type="subcellular location">
    <subcellularLocation>
        <location evidence="1">Cell membrane</location>
        <topology evidence="1">Multi-pass membrane protein</topology>
    </subcellularLocation>
</comment>
<dbReference type="Gene3D" id="3.30.70.120">
    <property type="match status" value="1"/>
</dbReference>
<feature type="transmembrane region" description="Helical" evidence="6">
    <location>
        <begin position="30"/>
        <end position="50"/>
    </location>
</feature>
<evidence type="ECO:0000256" key="2">
    <source>
        <dbReference type="ARBA" id="ARBA00022475"/>
    </source>
</evidence>
<proteinExistence type="predicted"/>
<dbReference type="STRING" id="1393034.HMPREF3192_00651"/>
<evidence type="ECO:0000256" key="3">
    <source>
        <dbReference type="ARBA" id="ARBA00022692"/>
    </source>
</evidence>
<keyword evidence="9" id="KW-1185">Reference proteome</keyword>
<dbReference type="CDD" id="cd16380">
    <property type="entry name" value="YitT_C"/>
    <property type="match status" value="1"/>
</dbReference>
<feature type="transmembrane region" description="Helical" evidence="6">
    <location>
        <begin position="171"/>
        <end position="192"/>
    </location>
</feature>
<dbReference type="InterPro" id="IPR003740">
    <property type="entry name" value="YitT"/>
</dbReference>
<dbReference type="InterPro" id="IPR019264">
    <property type="entry name" value="DUF2179"/>
</dbReference>
<dbReference type="EMBL" id="LSCR01000007">
    <property type="protein sequence ID" value="KXB35037.1"/>
    <property type="molecule type" value="Genomic_DNA"/>
</dbReference>
<evidence type="ECO:0000256" key="5">
    <source>
        <dbReference type="ARBA" id="ARBA00023136"/>
    </source>
</evidence>
<dbReference type="Pfam" id="PF02588">
    <property type="entry name" value="YitT_membrane"/>
    <property type="match status" value="1"/>
</dbReference>
<dbReference type="Proteomes" id="UP000070675">
    <property type="component" value="Unassembled WGS sequence"/>
</dbReference>
<dbReference type="PANTHER" id="PTHR33545">
    <property type="entry name" value="UPF0750 MEMBRANE PROTEIN YITT-RELATED"/>
    <property type="match status" value="1"/>
</dbReference>
<dbReference type="PANTHER" id="PTHR33545:SF5">
    <property type="entry name" value="UPF0750 MEMBRANE PROTEIN YITT"/>
    <property type="match status" value="1"/>
</dbReference>
<evidence type="ECO:0000313" key="8">
    <source>
        <dbReference type="EMBL" id="KXB35037.1"/>
    </source>
</evidence>
<feature type="transmembrane region" description="Helical" evidence="6">
    <location>
        <begin position="131"/>
        <end position="150"/>
    </location>
</feature>
<dbReference type="PIRSF" id="PIRSF006483">
    <property type="entry name" value="Membrane_protein_YitT"/>
    <property type="match status" value="1"/>
</dbReference>
<reference evidence="9" key="1">
    <citation type="submission" date="2016-01" db="EMBL/GenBank/DDBJ databases">
        <authorList>
            <person name="Mitreva M."/>
            <person name="Pepin K.H."/>
            <person name="Mihindukulasuriya K.A."/>
            <person name="Fulton R."/>
            <person name="Fronick C."/>
            <person name="O'Laughlin M."/>
            <person name="Miner T."/>
            <person name="Herter B."/>
            <person name="Rosa B.A."/>
            <person name="Cordes M."/>
            <person name="Tomlinson C."/>
            <person name="Wollam A."/>
            <person name="Palsikar V.B."/>
            <person name="Mardis E.R."/>
            <person name="Wilson R.K."/>
        </authorList>
    </citation>
    <scope>NUCLEOTIDE SEQUENCE [LARGE SCALE GENOMIC DNA]</scope>
    <source>
        <strain evidence="9">DNF00019</strain>
    </source>
</reference>
<keyword evidence="5 6" id="KW-0472">Membrane</keyword>
<accession>A0A133XVR1</accession>
<dbReference type="GO" id="GO:0005886">
    <property type="term" value="C:plasma membrane"/>
    <property type="evidence" value="ECO:0007669"/>
    <property type="project" value="UniProtKB-SubCell"/>
</dbReference>
<evidence type="ECO:0000259" key="7">
    <source>
        <dbReference type="Pfam" id="PF10035"/>
    </source>
</evidence>
<gene>
    <name evidence="8" type="ORF">HMPREF3192_00651</name>
</gene>
<feature type="transmembrane region" description="Helical" evidence="6">
    <location>
        <begin position="76"/>
        <end position="94"/>
    </location>
</feature>
<feature type="transmembrane region" description="Helical" evidence="6">
    <location>
        <begin position="101"/>
        <end position="125"/>
    </location>
</feature>
<dbReference type="AlphaFoldDB" id="A0A133XVR1"/>